<dbReference type="EMBL" id="JAPUUL010000331">
    <property type="protein sequence ID" value="KAJ8131233.1"/>
    <property type="molecule type" value="Genomic_DNA"/>
</dbReference>
<keyword evidence="2" id="KW-1185">Reference proteome</keyword>
<comment type="caution">
    <text evidence="1">The sequence shown here is derived from an EMBL/GenBank/DDBJ whole genome shotgun (WGS) entry which is preliminary data.</text>
</comment>
<gene>
    <name evidence="1" type="ORF">O1611_g2390</name>
</gene>
<evidence type="ECO:0000313" key="2">
    <source>
        <dbReference type="Proteomes" id="UP001153332"/>
    </source>
</evidence>
<accession>A0ACC2JVD8</accession>
<name>A0ACC2JVD8_9PEZI</name>
<evidence type="ECO:0000313" key="1">
    <source>
        <dbReference type="EMBL" id="KAJ8131233.1"/>
    </source>
</evidence>
<sequence>MFRLASRVVSRFARRQLMSLSTAKMDQGKPFEEEQLPWYNPDQFYPVRIGEILNSSYKVLGKLGYGAYSTVWLCRNVRDAGFVAIKVCIRDADRSARIHRELQFYEHVSALSSQHHGQFFIRGLLQTFEIIGPTGQHLCLVHPPMHMTIRELQYMNQSHRLSERLLKWTLFNLLNALSFLHDEAKVVHTDINPSNIMLTVDDESVLDDFERAETECPSPRKVINDIRIIYGSRKLGLPRDSLWGQPVLCDFGEARIGESHRGLIQPELYRAPEVLFDMEWSSSVDIWNVAALIWDLFENRHLFNAVDENLQPSATHHVGEMVAYLGLPPLEYIQRSEITRKVFNEQGRWEGAGGTVIPQLSLEESVSALNGETKEQFLNFIRLMLKWLPEKRKQASELLKDPWMAGAIP</sequence>
<reference evidence="1" key="1">
    <citation type="submission" date="2022-12" db="EMBL/GenBank/DDBJ databases">
        <title>Genome Sequence of Lasiodiplodia mahajangana.</title>
        <authorList>
            <person name="Buettner E."/>
        </authorList>
    </citation>
    <scope>NUCLEOTIDE SEQUENCE</scope>
    <source>
        <strain evidence="1">VT137</strain>
    </source>
</reference>
<protein>
    <submittedName>
        <fullName evidence="1">Uncharacterized protein</fullName>
    </submittedName>
</protein>
<proteinExistence type="predicted"/>
<dbReference type="Proteomes" id="UP001153332">
    <property type="component" value="Unassembled WGS sequence"/>
</dbReference>
<organism evidence="1 2">
    <name type="scientific">Lasiodiplodia mahajangana</name>
    <dbReference type="NCBI Taxonomy" id="1108764"/>
    <lineage>
        <taxon>Eukaryota</taxon>
        <taxon>Fungi</taxon>
        <taxon>Dikarya</taxon>
        <taxon>Ascomycota</taxon>
        <taxon>Pezizomycotina</taxon>
        <taxon>Dothideomycetes</taxon>
        <taxon>Dothideomycetes incertae sedis</taxon>
        <taxon>Botryosphaeriales</taxon>
        <taxon>Botryosphaeriaceae</taxon>
        <taxon>Lasiodiplodia</taxon>
    </lineage>
</organism>